<dbReference type="Proteomes" id="UP000199632">
    <property type="component" value="Unassembled WGS sequence"/>
</dbReference>
<evidence type="ECO:0000256" key="1">
    <source>
        <dbReference type="SAM" id="MobiDB-lite"/>
    </source>
</evidence>
<feature type="domain" description="Deoxyribonuclease NucA/NucB" evidence="3">
    <location>
        <begin position="373"/>
        <end position="456"/>
    </location>
</feature>
<evidence type="ECO:0000259" key="3">
    <source>
        <dbReference type="Pfam" id="PF14040"/>
    </source>
</evidence>
<dbReference type="AlphaFoldDB" id="A0A1H3SXW5"/>
<evidence type="ECO:0000313" key="5">
    <source>
        <dbReference type="Proteomes" id="UP000199632"/>
    </source>
</evidence>
<feature type="compositionally biased region" description="Low complexity" evidence="1">
    <location>
        <begin position="13"/>
        <end position="24"/>
    </location>
</feature>
<keyword evidence="5" id="KW-1185">Reference proteome</keyword>
<keyword evidence="2" id="KW-0732">Signal</keyword>
<protein>
    <submittedName>
        <fullName evidence="4">Deoxyribonuclease NucA/NucB</fullName>
    </submittedName>
</protein>
<feature type="region of interest" description="Disordered" evidence="1">
    <location>
        <begin position="334"/>
        <end position="355"/>
    </location>
</feature>
<feature type="compositionally biased region" description="Pro residues" evidence="1">
    <location>
        <begin position="25"/>
        <end position="36"/>
    </location>
</feature>
<sequence length="817" mass="88358">MVVAALAVTAAPSPANAAAVAEPSPAAPSQPRPKLPPTTVSATPDGGTRITGVLPANRAAKAADYPAAMGDYRADRDRAMVDDARQEALRRAAESGNDSFWDAAAKDGPGILRERFTPPSSPESSFIEDCHQQSAAGSDTGFVKNRIEWCISAQAFDLWLDSSGKRTGYMIMDYDLFGYGRDDGIRSIVVYARPTLVLFGESYTPLTTVAMRIGCDGRSEAGCFGGGVHRATMAEWKIRSLNSDLWFGWEIASDETVSSRADQASYHWFDEDFLFIDGRSEELGDFGIRCDSATYFSARAQACVFNDVVPHLQYSIKDADGNYTNQREVAEHIRQAQDNPNSTDPPKPDGDKNIPGKYTGRFDLNYLSRIDPNSQNYRDNTAAKNAACAPLTPDPAIERPQCDEYPFASTRQGAAHPLFDFSVKYISGSQNQSAGALLMQYYRDDRILFDDDAFYVEIRDQAGGPVSGAPIVRVLPEVHGDEGEAIPLLASASGADLSVNWTAEPVAGVDAGATCWFSKETIQAPTITCNDDGEFRATVTVSDGIHDPVQASSRVIVRNVAPTVRITNPRDWDLFRVGAPIIFDAPITDPGTNDTHDCQYWRDAGGGWDDGFFTAANNCGQVISYDHAGMYTTDVVATDDDGGQGGGDPVMIVVYDPLEGQANIDGSTATPSGALVANPTITDWTWLHYAGAYQRLGGTIPSGASKAWVGNTAFRLEASAMEWLVITEDGKVASRGTGAVNGQTGYTWVLYGWDACTGSNRPGCQNISQDQARLVVWRTATGQIVYDHLPGSNEFDVDRIEPKTMTSGAVQIQRWPR</sequence>
<feature type="signal peptide" evidence="2">
    <location>
        <begin position="1"/>
        <end position="17"/>
    </location>
</feature>
<feature type="region of interest" description="Disordered" evidence="1">
    <location>
        <begin position="13"/>
        <end position="52"/>
    </location>
</feature>
<proteinExistence type="predicted"/>
<feature type="chain" id="PRO_5011575779" evidence="2">
    <location>
        <begin position="18"/>
        <end position="817"/>
    </location>
</feature>
<accession>A0A1H3SXW5</accession>
<dbReference type="InterPro" id="IPR029476">
    <property type="entry name" value="DNase_NucA_NucB"/>
</dbReference>
<dbReference type="Pfam" id="PF14040">
    <property type="entry name" value="DNase_NucA_NucB"/>
    <property type="match status" value="1"/>
</dbReference>
<evidence type="ECO:0000313" key="4">
    <source>
        <dbReference type="EMBL" id="SDZ42620.1"/>
    </source>
</evidence>
<reference evidence="5" key="1">
    <citation type="submission" date="2016-10" db="EMBL/GenBank/DDBJ databases">
        <authorList>
            <person name="Varghese N."/>
            <person name="Submissions S."/>
        </authorList>
    </citation>
    <scope>NUCLEOTIDE SEQUENCE [LARGE SCALE GENOMIC DNA]</scope>
    <source>
        <strain evidence="5">DSM 44718</strain>
    </source>
</reference>
<dbReference type="EMBL" id="FNQB01000003">
    <property type="protein sequence ID" value="SDZ42620.1"/>
    <property type="molecule type" value="Genomic_DNA"/>
</dbReference>
<dbReference type="STRING" id="137265.SAMN05421684_4893"/>
<organism evidence="4 5">
    <name type="scientific">Asanoa ishikariensis</name>
    <dbReference type="NCBI Taxonomy" id="137265"/>
    <lineage>
        <taxon>Bacteria</taxon>
        <taxon>Bacillati</taxon>
        <taxon>Actinomycetota</taxon>
        <taxon>Actinomycetes</taxon>
        <taxon>Micromonosporales</taxon>
        <taxon>Micromonosporaceae</taxon>
        <taxon>Asanoa</taxon>
    </lineage>
</organism>
<evidence type="ECO:0000256" key="2">
    <source>
        <dbReference type="SAM" id="SignalP"/>
    </source>
</evidence>
<gene>
    <name evidence="4" type="ORF">SAMN05421684_4893</name>
</gene>
<name>A0A1H3SXW5_9ACTN</name>